<dbReference type="GO" id="GO:0001228">
    <property type="term" value="F:DNA-binding transcription activator activity, RNA polymerase II-specific"/>
    <property type="evidence" value="ECO:0007669"/>
    <property type="project" value="TreeGrafter"/>
</dbReference>
<evidence type="ECO:0000256" key="11">
    <source>
        <dbReference type="ARBA" id="ARBA00045821"/>
    </source>
</evidence>
<name>A0AAD8EBP7_DIPPU</name>
<sequence>ATIACSELEKINNSSHGVNDDSPTASPSSSKSRATNVNTVAMAHPVALCSNVNNKKRCFSLVIQGPAETSGTHNFQQNRNIQQFQQRKLPEQPQMQRTEQIIVHSKEFLQPKSAEPGNQALYKHTALLLSAPRQKIPRPPNAFMLFANEWRKKLAVEFPRESNKDISVRLGAMWKTMLKEEKEKYFTLAREVDAEHKRKYPGYL</sequence>
<evidence type="ECO:0000256" key="9">
    <source>
        <dbReference type="ARBA" id="ARBA00023163"/>
    </source>
</evidence>
<protein>
    <recommendedName>
        <fullName evidence="3">Sex-determining region Y protein</fullName>
    </recommendedName>
    <alternativeName>
        <fullName evidence="10">Testis-determining factor</fullName>
    </alternativeName>
</protein>
<dbReference type="Proteomes" id="UP001233999">
    <property type="component" value="Unassembled WGS sequence"/>
</dbReference>
<comment type="caution">
    <text evidence="15">The sequence shown here is derived from an EMBL/GenBank/DDBJ whole genome shotgun (WGS) entry which is preliminary data.</text>
</comment>
<dbReference type="PANTHER" id="PTHR10270">
    <property type="entry name" value="SOX TRANSCRIPTION FACTOR"/>
    <property type="match status" value="1"/>
</dbReference>
<comment type="function">
    <text evidence="11">Transcriptional regulator that controls a genetic switch in male development. It is necessary and sufficient for initiating male sex determination by directing the development of supporting cell precursors (pre-Sertoli cells) as Sertoli rather than granulosa cells. Involved in different aspects of gene regulation including promoter activation or repression. Binds to the DNA consensus sequence 5'-[AT]AACAA[AT]-3'. SRY HMG box recognizes DNA by partial intercalation in the minor groove and promotes DNA bending. Also involved in pre-mRNA splicing. In male adult brain involved in the maintenance of motor functions of dopaminergic neurons.</text>
</comment>
<reference evidence="15" key="1">
    <citation type="journal article" date="2023" name="IScience">
        <title>Live-bearing cockroach genome reveals convergent evolutionary mechanisms linked to viviparity in insects and beyond.</title>
        <authorList>
            <person name="Fouks B."/>
            <person name="Harrison M.C."/>
            <person name="Mikhailova A.A."/>
            <person name="Marchal E."/>
            <person name="English S."/>
            <person name="Carruthers M."/>
            <person name="Jennings E.C."/>
            <person name="Chiamaka E.L."/>
            <person name="Frigard R.A."/>
            <person name="Pippel M."/>
            <person name="Attardo G.M."/>
            <person name="Benoit J.B."/>
            <person name="Bornberg-Bauer E."/>
            <person name="Tobe S.S."/>
        </authorList>
    </citation>
    <scope>NUCLEOTIDE SEQUENCE</scope>
    <source>
        <strain evidence="15">Stay&amp;Tobe</strain>
    </source>
</reference>
<evidence type="ECO:0000256" key="5">
    <source>
        <dbReference type="ARBA" id="ARBA00022860"/>
    </source>
</evidence>
<dbReference type="InterPro" id="IPR009071">
    <property type="entry name" value="HMG_box_dom"/>
</dbReference>
<accession>A0AAD8EBP7</accession>
<keyword evidence="8" id="KW-0010">Activator</keyword>
<evidence type="ECO:0000259" key="14">
    <source>
        <dbReference type="PROSITE" id="PS50118"/>
    </source>
</evidence>
<evidence type="ECO:0000313" key="16">
    <source>
        <dbReference type="Proteomes" id="UP001233999"/>
    </source>
</evidence>
<evidence type="ECO:0000256" key="3">
    <source>
        <dbReference type="ARBA" id="ARBA00019052"/>
    </source>
</evidence>
<dbReference type="InterPro" id="IPR050140">
    <property type="entry name" value="SRY-related_HMG-box_TF-like"/>
</dbReference>
<dbReference type="GO" id="GO:0007548">
    <property type="term" value="P:sex differentiation"/>
    <property type="evidence" value="ECO:0007669"/>
    <property type="project" value="UniProtKB-KW"/>
</dbReference>
<dbReference type="Pfam" id="PF00505">
    <property type="entry name" value="HMG_box"/>
    <property type="match status" value="1"/>
</dbReference>
<feature type="DNA-binding region" description="HMG box" evidence="12">
    <location>
        <begin position="136"/>
        <end position="204"/>
    </location>
</feature>
<evidence type="ECO:0000313" key="15">
    <source>
        <dbReference type="EMBL" id="KAJ9584428.1"/>
    </source>
</evidence>
<reference evidence="15" key="2">
    <citation type="submission" date="2023-05" db="EMBL/GenBank/DDBJ databases">
        <authorList>
            <person name="Fouks B."/>
        </authorList>
    </citation>
    <scope>NUCLEOTIDE SEQUENCE</scope>
    <source>
        <strain evidence="15">Stay&amp;Tobe</strain>
        <tissue evidence="15">Testes</tissue>
    </source>
</reference>
<proteinExistence type="inferred from homology"/>
<evidence type="ECO:0000256" key="7">
    <source>
        <dbReference type="ARBA" id="ARBA00023125"/>
    </source>
</evidence>
<dbReference type="PROSITE" id="PS50118">
    <property type="entry name" value="HMG_BOX_2"/>
    <property type="match status" value="1"/>
</dbReference>
<evidence type="ECO:0000256" key="1">
    <source>
        <dbReference type="ARBA" id="ARBA00004324"/>
    </source>
</evidence>
<evidence type="ECO:0000256" key="2">
    <source>
        <dbReference type="ARBA" id="ARBA00005998"/>
    </source>
</evidence>
<dbReference type="Gene3D" id="1.10.30.10">
    <property type="entry name" value="High mobility group box domain"/>
    <property type="match status" value="1"/>
</dbReference>
<dbReference type="GO" id="GO:0000978">
    <property type="term" value="F:RNA polymerase II cis-regulatory region sequence-specific DNA binding"/>
    <property type="evidence" value="ECO:0007669"/>
    <property type="project" value="TreeGrafter"/>
</dbReference>
<feature type="compositionally biased region" description="Low complexity" evidence="13">
    <location>
        <begin position="22"/>
        <end position="34"/>
    </location>
</feature>
<keyword evidence="16" id="KW-1185">Reference proteome</keyword>
<comment type="subcellular location">
    <subcellularLocation>
        <location evidence="1">Nucleus speckle</location>
    </subcellularLocation>
</comment>
<feature type="non-terminal residue" evidence="15">
    <location>
        <position position="204"/>
    </location>
</feature>
<dbReference type="PANTHER" id="PTHR10270:SF161">
    <property type="entry name" value="SEX-DETERMINING REGION Y PROTEIN"/>
    <property type="match status" value="1"/>
</dbReference>
<feature type="region of interest" description="Disordered" evidence="13">
    <location>
        <begin position="12"/>
        <end position="34"/>
    </location>
</feature>
<keyword evidence="9" id="KW-0804">Transcription</keyword>
<feature type="domain" description="HMG box" evidence="14">
    <location>
        <begin position="136"/>
        <end position="204"/>
    </location>
</feature>
<dbReference type="GO" id="GO:0030154">
    <property type="term" value="P:cell differentiation"/>
    <property type="evidence" value="ECO:0007669"/>
    <property type="project" value="UniProtKB-KW"/>
</dbReference>
<feature type="non-terminal residue" evidence="15">
    <location>
        <position position="1"/>
    </location>
</feature>
<evidence type="ECO:0000256" key="8">
    <source>
        <dbReference type="ARBA" id="ARBA00023159"/>
    </source>
</evidence>
<keyword evidence="7 12" id="KW-0238">DNA-binding</keyword>
<dbReference type="GO" id="GO:0005516">
    <property type="term" value="F:calmodulin binding"/>
    <property type="evidence" value="ECO:0007669"/>
    <property type="project" value="UniProtKB-KW"/>
</dbReference>
<keyword evidence="4" id="KW-0221">Differentiation</keyword>
<evidence type="ECO:0000256" key="12">
    <source>
        <dbReference type="PROSITE-ProRule" id="PRU00267"/>
    </source>
</evidence>
<dbReference type="CDD" id="cd01389">
    <property type="entry name" value="HMG-box_ROX1-like"/>
    <property type="match status" value="1"/>
</dbReference>
<gene>
    <name evidence="15" type="ORF">L9F63_021228</name>
</gene>
<dbReference type="SMART" id="SM00398">
    <property type="entry name" value="HMG"/>
    <property type="match status" value="1"/>
</dbReference>
<dbReference type="EMBL" id="JASPKZ010007410">
    <property type="protein sequence ID" value="KAJ9584428.1"/>
    <property type="molecule type" value="Genomic_DNA"/>
</dbReference>
<evidence type="ECO:0000256" key="6">
    <source>
        <dbReference type="ARBA" id="ARBA00022928"/>
    </source>
</evidence>
<comment type="similarity">
    <text evidence="2">Belongs to the SRY family.</text>
</comment>
<keyword evidence="5" id="KW-0112">Calmodulin-binding</keyword>
<dbReference type="GO" id="GO:0016607">
    <property type="term" value="C:nuclear speck"/>
    <property type="evidence" value="ECO:0007669"/>
    <property type="project" value="UniProtKB-SubCell"/>
</dbReference>
<dbReference type="InterPro" id="IPR036910">
    <property type="entry name" value="HMG_box_dom_sf"/>
</dbReference>
<dbReference type="SUPFAM" id="SSF47095">
    <property type="entry name" value="HMG-box"/>
    <property type="match status" value="1"/>
</dbReference>
<keyword evidence="6" id="KW-0726">Sexual differentiation</keyword>
<dbReference type="AlphaFoldDB" id="A0AAD8EBP7"/>
<evidence type="ECO:0000256" key="10">
    <source>
        <dbReference type="ARBA" id="ARBA00032498"/>
    </source>
</evidence>
<evidence type="ECO:0000256" key="13">
    <source>
        <dbReference type="SAM" id="MobiDB-lite"/>
    </source>
</evidence>
<organism evidence="15 16">
    <name type="scientific">Diploptera punctata</name>
    <name type="common">Pacific beetle cockroach</name>
    <dbReference type="NCBI Taxonomy" id="6984"/>
    <lineage>
        <taxon>Eukaryota</taxon>
        <taxon>Metazoa</taxon>
        <taxon>Ecdysozoa</taxon>
        <taxon>Arthropoda</taxon>
        <taxon>Hexapoda</taxon>
        <taxon>Insecta</taxon>
        <taxon>Pterygota</taxon>
        <taxon>Neoptera</taxon>
        <taxon>Polyneoptera</taxon>
        <taxon>Dictyoptera</taxon>
        <taxon>Blattodea</taxon>
        <taxon>Blaberoidea</taxon>
        <taxon>Blaberidae</taxon>
        <taxon>Diplopterinae</taxon>
        <taxon>Diploptera</taxon>
    </lineage>
</organism>
<evidence type="ECO:0000256" key="4">
    <source>
        <dbReference type="ARBA" id="ARBA00022782"/>
    </source>
</evidence>
<keyword evidence="12" id="KW-0539">Nucleus</keyword>